<proteinExistence type="predicted"/>
<sequence length="40" mass="4815">MIGNNIKYFIPFCLDLIYFSLFSVILTENLQNGKEIYYEF</sequence>
<gene>
    <name evidence="2" type="ORF">FUSO8_11405</name>
</gene>
<evidence type="ECO:0000256" key="1">
    <source>
        <dbReference type="SAM" id="Phobius"/>
    </source>
</evidence>
<dbReference type="Proteomes" id="UP000027058">
    <property type="component" value="Unassembled WGS sequence"/>
</dbReference>
<evidence type="ECO:0000313" key="3">
    <source>
        <dbReference type="Proteomes" id="UP000027058"/>
    </source>
</evidence>
<reference evidence="2 3" key="1">
    <citation type="submission" date="2014-01" db="EMBL/GenBank/DDBJ databases">
        <title>Comparative genomics of Fusobacterium necrophorum wild isolates.</title>
        <authorList>
            <person name="Kittichotirat W."/>
            <person name="Bumgarner R.E."/>
            <person name="Lawrence P."/>
        </authorList>
    </citation>
    <scope>NUCLEOTIDE SEQUENCE [LARGE SCALE GENOMIC DNA]</scope>
    <source>
        <strain evidence="2 3">DJ-2</strain>
    </source>
</reference>
<keyword evidence="1" id="KW-1133">Transmembrane helix</keyword>
<comment type="caution">
    <text evidence="2">The sequence shown here is derived from an EMBL/GenBank/DDBJ whole genome shotgun (WGS) entry which is preliminary data.</text>
</comment>
<dbReference type="EMBL" id="JAAH01000174">
    <property type="protein sequence ID" value="KDE69501.1"/>
    <property type="molecule type" value="Genomic_DNA"/>
</dbReference>
<feature type="transmembrane region" description="Helical" evidence="1">
    <location>
        <begin position="6"/>
        <end position="26"/>
    </location>
</feature>
<keyword evidence="1" id="KW-0812">Transmembrane</keyword>
<organism evidence="2 3">
    <name type="scientific">Fusobacterium necrophorum DJ-2</name>
    <dbReference type="NCBI Taxonomy" id="1441737"/>
    <lineage>
        <taxon>Bacteria</taxon>
        <taxon>Fusobacteriati</taxon>
        <taxon>Fusobacteriota</taxon>
        <taxon>Fusobacteriia</taxon>
        <taxon>Fusobacteriales</taxon>
        <taxon>Fusobacteriaceae</taxon>
        <taxon>Fusobacterium</taxon>
    </lineage>
</organism>
<keyword evidence="1" id="KW-0472">Membrane</keyword>
<name>A0AB73C083_9FUSO</name>
<protein>
    <submittedName>
        <fullName evidence="2">Uncharacterized protein</fullName>
    </submittedName>
</protein>
<accession>A0AB73C083</accession>
<dbReference type="AlphaFoldDB" id="A0AB73C083"/>
<evidence type="ECO:0000313" key="2">
    <source>
        <dbReference type="EMBL" id="KDE69501.1"/>
    </source>
</evidence>